<dbReference type="PRINTS" id="PR00031">
    <property type="entry name" value="HTHREPRESSR"/>
</dbReference>
<dbReference type="InterPro" id="IPR000047">
    <property type="entry name" value="HTH_motif"/>
</dbReference>
<dbReference type="OrthoDB" id="6159439at2759"/>
<dbReference type="PROSITE" id="PS50071">
    <property type="entry name" value="HOMEOBOX_2"/>
    <property type="match status" value="1"/>
</dbReference>
<dbReference type="GO" id="GO:0009952">
    <property type="term" value="P:anterior/posterior pattern specification"/>
    <property type="evidence" value="ECO:0007669"/>
    <property type="project" value="TreeGrafter"/>
</dbReference>
<dbReference type="GO" id="GO:0000978">
    <property type="term" value="F:RNA polymerase II cis-regulatory region sequence-specific DNA binding"/>
    <property type="evidence" value="ECO:0007669"/>
    <property type="project" value="TreeGrafter"/>
</dbReference>
<dbReference type="PRINTS" id="PR00025">
    <property type="entry name" value="ANTENNAPEDIA"/>
</dbReference>
<name>A0A2C9JS64_BIOGL</name>
<dbReference type="PROSITE" id="PS00027">
    <property type="entry name" value="HOMEOBOX_1"/>
    <property type="match status" value="1"/>
</dbReference>
<evidence type="ECO:0000256" key="8">
    <source>
        <dbReference type="RuleBase" id="RU000682"/>
    </source>
</evidence>
<keyword evidence="6 7" id="KW-0539">Nucleus</keyword>
<sequence>MKLDVSQTLKMSSYYSSMMQPPGNISPNVLSSSCSAGLSSMDSGALGNGMESSNMFSDHCGKYDSTYISSSCLAQSSGHMGQISYETYSPCYSPSYLRYSYDSRVENRTPNLQDNVGINLKNLEHDSHDVQPPLAHQLHQPQHHQQHGIQVSCHQPSHQQEEIPENRHIDTQQQQTTLQPRGLEHCSQHLQQQTPPTIHSLTPPVAHQYPHYPMNGAPSAPNQQDMYYDNRMFECKGMMPDICPSQHVSSYYYPQQGMPDPSLSPNGYNPGMPNSACMPGMGSPNMPMYPWMRPATSAEVHFEQKRTRQTYTRYQTLELEKEFHFNRYLTRRRRIEIAHMLGLTERQIKIWFQNRRMKWKKENNLAKLTGPDKPIKDECNSPRDCSRIKHEDCSSLDSQ</sequence>
<dbReference type="InterPro" id="IPR009057">
    <property type="entry name" value="Homeodomain-like_sf"/>
</dbReference>
<dbReference type="PANTHER" id="PTHR45659">
    <property type="entry name" value="HOMEOBOX PROTEIN HOX"/>
    <property type="match status" value="1"/>
</dbReference>
<evidence type="ECO:0000256" key="7">
    <source>
        <dbReference type="PROSITE-ProRule" id="PRU00108"/>
    </source>
</evidence>
<dbReference type="Pfam" id="PF00046">
    <property type="entry name" value="Homeodomain"/>
    <property type="match status" value="1"/>
</dbReference>
<accession>A0A2C9JS64</accession>
<evidence type="ECO:0000256" key="5">
    <source>
        <dbReference type="ARBA" id="ARBA00023155"/>
    </source>
</evidence>
<proteinExistence type="inferred from homology"/>
<keyword evidence="3" id="KW-0217">Developmental protein</keyword>
<evidence type="ECO:0000256" key="2">
    <source>
        <dbReference type="ARBA" id="ARBA00009107"/>
    </source>
</evidence>
<dbReference type="Proteomes" id="UP000076420">
    <property type="component" value="Unassembled WGS sequence"/>
</dbReference>
<reference evidence="11" key="1">
    <citation type="submission" date="2020-05" db="UniProtKB">
        <authorList>
            <consortium name="EnsemblMetazoa"/>
        </authorList>
    </citation>
    <scope>IDENTIFICATION</scope>
    <source>
        <strain evidence="11">BB02</strain>
    </source>
</reference>
<dbReference type="PROSITE" id="PS51257">
    <property type="entry name" value="PROKAR_LIPOPROTEIN"/>
    <property type="match status" value="1"/>
</dbReference>
<gene>
    <name evidence="11" type="primary">106065827</name>
</gene>
<dbReference type="PRINTS" id="PR00024">
    <property type="entry name" value="HOMEOBOX"/>
</dbReference>
<evidence type="ECO:0000313" key="12">
    <source>
        <dbReference type="Proteomes" id="UP000076420"/>
    </source>
</evidence>
<dbReference type="VEuPathDB" id="VectorBase:BGLB007172"/>
<dbReference type="SMART" id="SM00389">
    <property type="entry name" value="HOX"/>
    <property type="match status" value="1"/>
</dbReference>
<dbReference type="EnsemblMetazoa" id="BGLB007172-RB">
    <property type="protein sequence ID" value="BGLB007172-PB"/>
    <property type="gene ID" value="BGLB007172"/>
</dbReference>
<feature type="domain" description="Homeobox" evidence="10">
    <location>
        <begin position="302"/>
        <end position="362"/>
    </location>
</feature>
<dbReference type="AlphaFoldDB" id="A0A2C9JS64"/>
<organism evidence="11 12">
    <name type="scientific">Biomphalaria glabrata</name>
    <name type="common">Bloodfluke planorb</name>
    <name type="synonym">Freshwater snail</name>
    <dbReference type="NCBI Taxonomy" id="6526"/>
    <lineage>
        <taxon>Eukaryota</taxon>
        <taxon>Metazoa</taxon>
        <taxon>Spiralia</taxon>
        <taxon>Lophotrochozoa</taxon>
        <taxon>Mollusca</taxon>
        <taxon>Gastropoda</taxon>
        <taxon>Heterobranchia</taxon>
        <taxon>Euthyneura</taxon>
        <taxon>Panpulmonata</taxon>
        <taxon>Hygrophila</taxon>
        <taxon>Lymnaeoidea</taxon>
        <taxon>Planorbidae</taxon>
        <taxon>Biomphalaria</taxon>
    </lineage>
</organism>
<comment type="similarity">
    <text evidence="2 9">Belongs to the Antp homeobox family.</text>
</comment>
<feature type="DNA-binding region" description="Homeobox" evidence="7">
    <location>
        <begin position="304"/>
        <end position="363"/>
    </location>
</feature>
<dbReference type="STRING" id="6526.A0A2C9JS64"/>
<keyword evidence="4 7" id="KW-0238">DNA-binding</keyword>
<dbReference type="KEGG" id="bgt:106065827"/>
<evidence type="ECO:0000256" key="4">
    <source>
        <dbReference type="ARBA" id="ARBA00023125"/>
    </source>
</evidence>
<comment type="subcellular location">
    <subcellularLocation>
        <location evidence="1 7 8">Nucleus</location>
    </subcellularLocation>
</comment>
<keyword evidence="5 7" id="KW-0371">Homeobox</keyword>
<dbReference type="InterPro" id="IPR001827">
    <property type="entry name" value="Homeobox_Antennapedia_CS"/>
</dbReference>
<evidence type="ECO:0000256" key="6">
    <source>
        <dbReference type="ARBA" id="ARBA00023242"/>
    </source>
</evidence>
<dbReference type="PANTHER" id="PTHR45659:SF22">
    <property type="entry name" value="HOMEOTIC PROTEIN ANTENNAPEDIA-RELATED"/>
    <property type="match status" value="1"/>
</dbReference>
<dbReference type="InterPro" id="IPR020479">
    <property type="entry name" value="HD_metazoa"/>
</dbReference>
<dbReference type="GO" id="GO:0000122">
    <property type="term" value="P:negative regulation of transcription by RNA polymerase II"/>
    <property type="evidence" value="ECO:0007669"/>
    <property type="project" value="TreeGrafter"/>
</dbReference>
<dbReference type="GO" id="GO:0005634">
    <property type="term" value="C:nucleus"/>
    <property type="evidence" value="ECO:0007669"/>
    <property type="project" value="UniProtKB-SubCell"/>
</dbReference>
<dbReference type="GO" id="GO:0000981">
    <property type="term" value="F:DNA-binding transcription factor activity, RNA polymerase II-specific"/>
    <property type="evidence" value="ECO:0007669"/>
    <property type="project" value="InterPro"/>
</dbReference>
<dbReference type="FunFam" id="1.10.10.60:FF:000017">
    <property type="entry name" value="Homeobox protein antennapedia"/>
    <property type="match status" value="1"/>
</dbReference>
<evidence type="ECO:0000256" key="1">
    <source>
        <dbReference type="ARBA" id="ARBA00004123"/>
    </source>
</evidence>
<dbReference type="InterPro" id="IPR001356">
    <property type="entry name" value="HD"/>
</dbReference>
<dbReference type="CDD" id="cd00086">
    <property type="entry name" value="homeodomain"/>
    <property type="match status" value="1"/>
</dbReference>
<dbReference type="InterPro" id="IPR017995">
    <property type="entry name" value="Homeobox_antennapedia"/>
</dbReference>
<dbReference type="Gene3D" id="1.10.10.60">
    <property type="entry name" value="Homeodomain-like"/>
    <property type="match status" value="1"/>
</dbReference>
<dbReference type="PROSITE" id="PS00032">
    <property type="entry name" value="ANTENNAPEDIA"/>
    <property type="match status" value="1"/>
</dbReference>
<dbReference type="RefSeq" id="XP_013080183.2">
    <property type="nucleotide sequence ID" value="XM_013224729.2"/>
</dbReference>
<dbReference type="SUPFAM" id="SSF46689">
    <property type="entry name" value="Homeodomain-like"/>
    <property type="match status" value="1"/>
</dbReference>
<dbReference type="InterPro" id="IPR050296">
    <property type="entry name" value="Antp_homeobox"/>
</dbReference>
<evidence type="ECO:0000259" key="10">
    <source>
        <dbReference type="PROSITE" id="PS50071"/>
    </source>
</evidence>
<evidence type="ECO:0000256" key="9">
    <source>
        <dbReference type="RuleBase" id="RU004442"/>
    </source>
</evidence>
<dbReference type="VEuPathDB" id="VectorBase:BGLAX_027527"/>
<protein>
    <recommendedName>
        <fullName evidence="10">Homeobox domain-containing protein</fullName>
    </recommendedName>
</protein>
<dbReference type="InterPro" id="IPR017970">
    <property type="entry name" value="Homeobox_CS"/>
</dbReference>
<evidence type="ECO:0000256" key="3">
    <source>
        <dbReference type="ARBA" id="ARBA00022473"/>
    </source>
</evidence>
<evidence type="ECO:0000313" key="11">
    <source>
        <dbReference type="EnsemblMetazoa" id="BGLB007172-PB"/>
    </source>
</evidence>